<keyword evidence="2" id="KW-1185">Reference proteome</keyword>
<organism evidence="1 2">
    <name type="scientific">Recurvomyces mirabilis</name>
    <dbReference type="NCBI Taxonomy" id="574656"/>
    <lineage>
        <taxon>Eukaryota</taxon>
        <taxon>Fungi</taxon>
        <taxon>Dikarya</taxon>
        <taxon>Ascomycota</taxon>
        <taxon>Pezizomycotina</taxon>
        <taxon>Dothideomycetes</taxon>
        <taxon>Dothideomycetidae</taxon>
        <taxon>Mycosphaerellales</taxon>
        <taxon>Teratosphaeriaceae</taxon>
        <taxon>Recurvomyces</taxon>
    </lineage>
</organism>
<dbReference type="SUPFAM" id="SSF52047">
    <property type="entry name" value="RNI-like"/>
    <property type="match status" value="1"/>
</dbReference>
<dbReference type="AlphaFoldDB" id="A0AAE0TRH6"/>
<protein>
    <submittedName>
        <fullName evidence="1">Uncharacterized protein</fullName>
    </submittedName>
</protein>
<proteinExistence type="predicted"/>
<dbReference type="InterPro" id="IPR032675">
    <property type="entry name" value="LRR_dom_sf"/>
</dbReference>
<accession>A0AAE0TRH6</accession>
<reference evidence="1" key="1">
    <citation type="submission" date="2023-07" db="EMBL/GenBank/DDBJ databases">
        <title>Black Yeasts Isolated from many extreme environments.</title>
        <authorList>
            <person name="Coleine C."/>
            <person name="Stajich J.E."/>
            <person name="Selbmann L."/>
        </authorList>
    </citation>
    <scope>NUCLEOTIDE SEQUENCE</scope>
    <source>
        <strain evidence="1">CCFEE 5485</strain>
    </source>
</reference>
<name>A0AAE0TRH6_9PEZI</name>
<dbReference type="Proteomes" id="UP001274830">
    <property type="component" value="Unassembled WGS sequence"/>
</dbReference>
<dbReference type="Gene3D" id="3.80.10.10">
    <property type="entry name" value="Ribonuclease Inhibitor"/>
    <property type="match status" value="1"/>
</dbReference>
<gene>
    <name evidence="1" type="ORF">LTR78_009601</name>
</gene>
<evidence type="ECO:0000313" key="1">
    <source>
        <dbReference type="EMBL" id="KAK3670497.1"/>
    </source>
</evidence>
<dbReference type="EMBL" id="JAUTXT010000055">
    <property type="protein sequence ID" value="KAK3670497.1"/>
    <property type="molecule type" value="Genomic_DNA"/>
</dbReference>
<evidence type="ECO:0000313" key="2">
    <source>
        <dbReference type="Proteomes" id="UP001274830"/>
    </source>
</evidence>
<sequence>MASSRRAAIYKPKPEELSAIMSFTLIADACSFGLVNRWVEHRSSDHSARFIWPGTLPARQSISSRGPDLKAYIRTLHLKFVPHLTTTTMEMNQAVAAEATDVKLMSLIVSLPELRRLRLSGIENAAWRGLNWPANTSQERQSRADIMTAIVDDCTDCAGRCSKLQRLELHKLHVTSAQLATLLTWFAMPRITTLLLSDITVPEKHVEVILSRLPLFDNLEDLTLVRLNCWPLTALKRVIRFIAYGKRYYKTFRAVDGRGVEQVGRDSAK</sequence>
<comment type="caution">
    <text evidence="1">The sequence shown here is derived from an EMBL/GenBank/DDBJ whole genome shotgun (WGS) entry which is preliminary data.</text>
</comment>